<proteinExistence type="predicted"/>
<reference evidence="6" key="2">
    <citation type="submission" date="2021-05" db="UniProtKB">
        <authorList>
            <consortium name="EnsemblPlants"/>
        </authorList>
    </citation>
    <scope>IDENTIFICATION</scope>
    <source>
        <strain evidence="6">subsp. malaccensis</strain>
    </source>
</reference>
<gene>
    <name evidence="5" type="ORF">GSMUA_350590.1</name>
</gene>
<dbReference type="EnsemblPlants" id="Ma08_t17260.3">
    <property type="protein sequence ID" value="Ma08_p17260.3"/>
    <property type="gene ID" value="Ma08_g17260"/>
</dbReference>
<dbReference type="OMA" id="KEPAENH"/>
<dbReference type="GO" id="GO:0003723">
    <property type="term" value="F:RNA binding"/>
    <property type="evidence" value="ECO:0007669"/>
    <property type="project" value="UniProtKB-UniRule"/>
</dbReference>
<sequence length="434" mass="46374">MGKSRAAKDRNNKRNNKKRKLGLKPQKKQQPKPQRQTQRQSQRQRQRQPQPQRSHDNLAQEYEDPVLFGGGAGGDDDDPAAALSSPDRIHRLLEPYTKDQLISFLLDAAASDASLLAHIRTMADRDVSHRKVFVHGLGWDATRETLIQAFEPYGPIEECNVVVDKATGRAKGYGFVLFCSRAGAVKALKQPQKKIKNRIAYCQLASVGPVPASSSTDTPGRKVYVSNVHADAAPNKLKAFFSQFGEIETGPFGFDMLTGKSRGFAIFIYKTQDGARRALEEPYKMFEGHQLHCQLATEHGQKGKAPVFAPNPMSNAALLAAPPQPVLAVMAAAQNLALYNQNPAAFGALLGQNPLFAAAALNPAAAAALNPTGLLASQGQTLGGGMGVGTGAPSLLGAYGSQALAGLQGLQSYQGSQLGQSSSMRPTGSYGGFP</sequence>
<dbReference type="Pfam" id="PF00076">
    <property type="entry name" value="RRM_1"/>
    <property type="match status" value="2"/>
</dbReference>
<dbReference type="InterPro" id="IPR050886">
    <property type="entry name" value="RNA-binding_reg"/>
</dbReference>
<name>A0A804K7M3_MUSAM</name>
<evidence type="ECO:0000259" key="4">
    <source>
        <dbReference type="PROSITE" id="PS50102"/>
    </source>
</evidence>
<organism evidence="6 7">
    <name type="scientific">Musa acuminata subsp. malaccensis</name>
    <name type="common">Wild banana</name>
    <name type="synonym">Musa malaccensis</name>
    <dbReference type="NCBI Taxonomy" id="214687"/>
    <lineage>
        <taxon>Eukaryota</taxon>
        <taxon>Viridiplantae</taxon>
        <taxon>Streptophyta</taxon>
        <taxon>Embryophyta</taxon>
        <taxon>Tracheophyta</taxon>
        <taxon>Spermatophyta</taxon>
        <taxon>Magnoliopsida</taxon>
        <taxon>Liliopsida</taxon>
        <taxon>Zingiberales</taxon>
        <taxon>Musaceae</taxon>
        <taxon>Musa</taxon>
    </lineage>
</organism>
<reference evidence="5" key="1">
    <citation type="submission" date="2021-03" db="EMBL/GenBank/DDBJ databases">
        <authorList>
            <consortium name="Genoscope - CEA"/>
            <person name="William W."/>
        </authorList>
    </citation>
    <scope>NUCLEOTIDE SEQUENCE</scope>
    <source>
        <strain evidence="5">Doubled-haploid Pahang</strain>
    </source>
</reference>
<dbReference type="OrthoDB" id="1875751at2759"/>
<feature type="region of interest" description="Disordered" evidence="3">
    <location>
        <begin position="1"/>
        <end position="59"/>
    </location>
</feature>
<keyword evidence="7" id="KW-1185">Reference proteome</keyword>
<feature type="compositionally biased region" description="Basic and acidic residues" evidence="3">
    <location>
        <begin position="1"/>
        <end position="12"/>
    </location>
</feature>
<evidence type="ECO:0000313" key="7">
    <source>
        <dbReference type="Proteomes" id="UP000012960"/>
    </source>
</evidence>
<accession>A0A804K7M3</accession>
<dbReference type="InParanoid" id="A0A804K7M3"/>
<dbReference type="InterPro" id="IPR000504">
    <property type="entry name" value="RRM_dom"/>
</dbReference>
<feature type="domain" description="RRM" evidence="4">
    <location>
        <begin position="130"/>
        <end position="230"/>
    </location>
</feature>
<dbReference type="Gramene" id="Ma08_t17260.2">
    <property type="protein sequence ID" value="Ma08_p17260.2"/>
    <property type="gene ID" value="Ma08_g17260"/>
</dbReference>
<protein>
    <submittedName>
        <fullName evidence="5">(wild Malaysian banana) hypothetical protein</fullName>
    </submittedName>
</protein>
<dbReference type="SUPFAM" id="SSF54928">
    <property type="entry name" value="RNA-binding domain, RBD"/>
    <property type="match status" value="2"/>
</dbReference>
<feature type="compositionally biased region" description="Basic residues" evidence="3">
    <location>
        <begin position="13"/>
        <end position="30"/>
    </location>
</feature>
<feature type="domain" description="RRM" evidence="4">
    <location>
        <begin position="221"/>
        <end position="298"/>
    </location>
</feature>
<dbReference type="Gramene" id="Ma08_t17260.3">
    <property type="protein sequence ID" value="Ma08_p17260.3"/>
    <property type="gene ID" value="Ma08_g17260"/>
</dbReference>
<dbReference type="Gene3D" id="3.30.70.330">
    <property type="match status" value="2"/>
</dbReference>
<dbReference type="Gramene" id="Ma08_t17260.1">
    <property type="protein sequence ID" value="Ma08_p17260.1"/>
    <property type="gene ID" value="Ma08_g17260"/>
</dbReference>
<dbReference type="PANTHER" id="PTHR48024">
    <property type="entry name" value="GEO13361P1-RELATED"/>
    <property type="match status" value="1"/>
</dbReference>
<evidence type="ECO:0000256" key="2">
    <source>
        <dbReference type="PROSITE-ProRule" id="PRU00176"/>
    </source>
</evidence>
<evidence type="ECO:0000313" key="6">
    <source>
        <dbReference type="EnsemblPlants" id="Ma08_p17260.1"/>
    </source>
</evidence>
<dbReference type="SMART" id="SM00360">
    <property type="entry name" value="RRM"/>
    <property type="match status" value="2"/>
</dbReference>
<evidence type="ECO:0000256" key="1">
    <source>
        <dbReference type="ARBA" id="ARBA00022884"/>
    </source>
</evidence>
<evidence type="ECO:0000256" key="3">
    <source>
        <dbReference type="SAM" id="MobiDB-lite"/>
    </source>
</evidence>
<dbReference type="EMBL" id="HG996472">
    <property type="protein sequence ID" value="CAG1831818.1"/>
    <property type="molecule type" value="Genomic_DNA"/>
</dbReference>
<dbReference type="EnsemblPlants" id="Ma08_t17260.1">
    <property type="protein sequence ID" value="Ma08_p17260.1"/>
    <property type="gene ID" value="Ma08_g17260"/>
</dbReference>
<dbReference type="InterPro" id="IPR012677">
    <property type="entry name" value="Nucleotide-bd_a/b_plait_sf"/>
</dbReference>
<keyword evidence="1 2" id="KW-0694">RNA-binding</keyword>
<dbReference type="PROSITE" id="PS50102">
    <property type="entry name" value="RRM"/>
    <property type="match status" value="2"/>
</dbReference>
<dbReference type="EnsemblPlants" id="Ma08_t17260.2">
    <property type="protein sequence ID" value="Ma08_p17260.2"/>
    <property type="gene ID" value="Ma08_g17260"/>
</dbReference>
<dbReference type="InterPro" id="IPR035979">
    <property type="entry name" value="RBD_domain_sf"/>
</dbReference>
<evidence type="ECO:0000313" key="5">
    <source>
        <dbReference type="EMBL" id="CAG1831818.1"/>
    </source>
</evidence>
<dbReference type="PANTHER" id="PTHR48024:SF9">
    <property type="entry name" value="UBP1-ASSOCIATED PROTEINS 1A-RELATED"/>
    <property type="match status" value="1"/>
</dbReference>
<dbReference type="Proteomes" id="UP000012960">
    <property type="component" value="Unplaced"/>
</dbReference>
<feature type="compositionally biased region" description="Low complexity" evidence="3">
    <location>
        <begin position="31"/>
        <end position="52"/>
    </location>
</feature>
<dbReference type="AlphaFoldDB" id="A0A804K7M3"/>